<dbReference type="InterPro" id="IPR010730">
    <property type="entry name" value="HET"/>
</dbReference>
<feature type="domain" description="Heterokaryon incompatibility" evidence="1">
    <location>
        <begin position="227"/>
        <end position="371"/>
    </location>
</feature>
<protein>
    <recommendedName>
        <fullName evidence="1">Heterokaryon incompatibility domain-containing protein</fullName>
    </recommendedName>
</protein>
<organism evidence="2 3">
    <name type="scientific">Alternaria burnsii</name>
    <dbReference type="NCBI Taxonomy" id="1187904"/>
    <lineage>
        <taxon>Eukaryota</taxon>
        <taxon>Fungi</taxon>
        <taxon>Dikarya</taxon>
        <taxon>Ascomycota</taxon>
        <taxon>Pezizomycotina</taxon>
        <taxon>Dothideomycetes</taxon>
        <taxon>Pleosporomycetidae</taxon>
        <taxon>Pleosporales</taxon>
        <taxon>Pleosporineae</taxon>
        <taxon>Pleosporaceae</taxon>
        <taxon>Alternaria</taxon>
        <taxon>Alternaria sect. Alternaria</taxon>
    </lineage>
</organism>
<reference evidence="2" key="1">
    <citation type="submission" date="2020-01" db="EMBL/GenBank/DDBJ databases">
        <authorList>
            <person name="Feng Z.H.Z."/>
        </authorList>
    </citation>
    <scope>NUCLEOTIDE SEQUENCE</scope>
    <source>
        <strain evidence="2">CBS107.38</strain>
    </source>
</reference>
<evidence type="ECO:0000259" key="1">
    <source>
        <dbReference type="Pfam" id="PF06985"/>
    </source>
</evidence>
<accession>A0A8H7B378</accession>
<sequence>MPVEVREYAVAQPDTASFSSSGKAVTSHSPTSDGHDIFYYRFSLRYSLMESNEAGEVEKSPHSCHYCQAVTISLANSFHSQSSFRETGTLGIAYRRARHAAASGCKLFEYLMQSAPNGHEHENLRYSFSYDRPPKKTSVISFHYPTTSQDFEIYAADEATSLVFHAPPNLSPASTSAAEDWLDFCVQEHEECRRVENVFVPPRLLRVTCAQDEVHLVSMDVTKPVPYAVLSYCWGGDQLSQTVKSNVGIVSRTIKDLPQTIQDAILVTRQLKLEYLWIDSMCIIQDSDEDKDALIGQMHNIYACAQVTIAASKASRCTEGFLASRSNVPRFHVSVQDPMEVYKVRPSRVILIPSSERHVEPLSTRAWTFQETRLSRRILSYGSRQLRWYCGVYEDQDGGGPERNSSNWASFQRLEERTIAPHGLGFRKLENRTSLRWIDIARQYTIRVMSEPSDKLIAISAVAQRLASQAEGRLGRYYAGIWTERFFEQLLWATSEGEIAKRPVRYRAPSWSWAAIDGRLDWPSYDRLIGTEILCTLLDVEVQPLRSKQPYGAVTAGRIKVYGQVKQVLWSADRRTVKDNETQAAVTNHFMQTSPDVREHNAQDMTVHVLKVAMCSSHSVINRHTNKPTPHGLDKHFQGILLEHIGNEVYQRVGVMGVRRVQKDELSLSGWLKQSSLESRQWWSDGSVSKEIYII</sequence>
<evidence type="ECO:0000313" key="3">
    <source>
        <dbReference type="Proteomes" id="UP000596902"/>
    </source>
</evidence>
<dbReference type="AlphaFoldDB" id="A0A8H7B378"/>
<proteinExistence type="predicted"/>
<reference evidence="2" key="2">
    <citation type="submission" date="2020-08" db="EMBL/GenBank/DDBJ databases">
        <title>Draft Genome Sequence of Cumin Blight Pathogen Alternaria burnsii.</title>
        <authorList>
            <person name="Feng Z."/>
        </authorList>
    </citation>
    <scope>NUCLEOTIDE SEQUENCE</scope>
    <source>
        <strain evidence="2">CBS107.38</strain>
    </source>
</reference>
<dbReference type="PANTHER" id="PTHR33112:SF16">
    <property type="entry name" value="HETEROKARYON INCOMPATIBILITY DOMAIN-CONTAINING PROTEIN"/>
    <property type="match status" value="1"/>
</dbReference>
<name>A0A8H7B378_9PLEO</name>
<dbReference type="RefSeq" id="XP_038782361.1">
    <property type="nucleotide sequence ID" value="XM_038934947.1"/>
</dbReference>
<evidence type="ECO:0000313" key="2">
    <source>
        <dbReference type="EMBL" id="KAF7672001.1"/>
    </source>
</evidence>
<dbReference type="PANTHER" id="PTHR33112">
    <property type="entry name" value="DOMAIN PROTEIN, PUTATIVE-RELATED"/>
    <property type="match status" value="1"/>
</dbReference>
<gene>
    <name evidence="2" type="ORF">GT037_009900</name>
</gene>
<comment type="caution">
    <text evidence="2">The sequence shown here is derived from an EMBL/GenBank/DDBJ whole genome shotgun (WGS) entry which is preliminary data.</text>
</comment>
<dbReference type="Pfam" id="PF06985">
    <property type="entry name" value="HET"/>
    <property type="match status" value="1"/>
</dbReference>
<dbReference type="GeneID" id="62208125"/>
<dbReference type="Proteomes" id="UP000596902">
    <property type="component" value="Unassembled WGS sequence"/>
</dbReference>
<dbReference type="EMBL" id="JAAABM010000018">
    <property type="protein sequence ID" value="KAF7672001.1"/>
    <property type="molecule type" value="Genomic_DNA"/>
</dbReference>
<keyword evidence="3" id="KW-1185">Reference proteome</keyword>